<evidence type="ECO:0008006" key="3">
    <source>
        <dbReference type="Google" id="ProtNLM"/>
    </source>
</evidence>
<dbReference type="EMBL" id="JQBR01000002">
    <property type="protein sequence ID" value="KRN67348.1"/>
    <property type="molecule type" value="Genomic_DNA"/>
</dbReference>
<dbReference type="InterPro" id="IPR035069">
    <property type="entry name" value="TTHA1013/TTHA0281-like"/>
</dbReference>
<sequence length="119" mass="13561">MKIYPAVYSVRNDLVELIVPDFPGMLIEGKTLVEATEKAEKLITSQLKMPEPSDMKNTHLVEGEHMIMLPINEYSGKNTKRIRRNVTIPQYLNDWAKQSGINVSQVLTEALDQKFKTTV</sequence>
<name>A0A0R2IZQ0_9LACO</name>
<proteinExistence type="predicted"/>
<dbReference type="SUPFAM" id="SSF143100">
    <property type="entry name" value="TTHA1013/TTHA0281-like"/>
    <property type="match status" value="1"/>
</dbReference>
<evidence type="ECO:0000313" key="2">
    <source>
        <dbReference type="Proteomes" id="UP000051568"/>
    </source>
</evidence>
<gene>
    <name evidence="1" type="ORF">IV80_GL000888</name>
</gene>
<dbReference type="Gene3D" id="3.30.160.250">
    <property type="match status" value="1"/>
</dbReference>
<comment type="caution">
    <text evidence="1">The sequence shown here is derived from an EMBL/GenBank/DDBJ whole genome shotgun (WGS) entry which is preliminary data.</text>
</comment>
<keyword evidence="2" id="KW-1185">Reference proteome</keyword>
<protein>
    <recommendedName>
        <fullName evidence="3">HicB-like antitoxin of toxin-antitoxin system domain-containing protein</fullName>
    </recommendedName>
</protein>
<dbReference type="RefSeq" id="WP_057749267.1">
    <property type="nucleotide sequence ID" value="NZ_BJVH01000018.1"/>
</dbReference>
<evidence type="ECO:0000313" key="1">
    <source>
        <dbReference type="EMBL" id="KRN67348.1"/>
    </source>
</evidence>
<dbReference type="PATRIC" id="fig|319652.3.peg.895"/>
<organism evidence="1 2">
    <name type="scientific">Pediococcus cellicola</name>
    <dbReference type="NCBI Taxonomy" id="319652"/>
    <lineage>
        <taxon>Bacteria</taxon>
        <taxon>Bacillati</taxon>
        <taxon>Bacillota</taxon>
        <taxon>Bacilli</taxon>
        <taxon>Lactobacillales</taxon>
        <taxon>Lactobacillaceae</taxon>
        <taxon>Pediococcus</taxon>
    </lineage>
</organism>
<dbReference type="Proteomes" id="UP000051568">
    <property type="component" value="Unassembled WGS sequence"/>
</dbReference>
<dbReference type="OrthoDB" id="5419659at2"/>
<accession>A0A0R2IZQ0</accession>
<reference evidence="1 2" key="1">
    <citation type="journal article" date="2015" name="Genome Announc.">
        <title>Expanding the biotechnology potential of lactobacilli through comparative genomics of 213 strains and associated genera.</title>
        <authorList>
            <person name="Sun Z."/>
            <person name="Harris H.M."/>
            <person name="McCann A."/>
            <person name="Guo C."/>
            <person name="Argimon S."/>
            <person name="Zhang W."/>
            <person name="Yang X."/>
            <person name="Jeffery I.B."/>
            <person name="Cooney J.C."/>
            <person name="Kagawa T.F."/>
            <person name="Liu W."/>
            <person name="Song Y."/>
            <person name="Salvetti E."/>
            <person name="Wrobel A."/>
            <person name="Rasinkangas P."/>
            <person name="Parkhill J."/>
            <person name="Rea M.C."/>
            <person name="O'Sullivan O."/>
            <person name="Ritari J."/>
            <person name="Douillard F.P."/>
            <person name="Paul Ross R."/>
            <person name="Yang R."/>
            <person name="Briner A.E."/>
            <person name="Felis G.E."/>
            <person name="de Vos W.M."/>
            <person name="Barrangou R."/>
            <person name="Klaenhammer T.R."/>
            <person name="Caufield P.W."/>
            <person name="Cui Y."/>
            <person name="Zhang H."/>
            <person name="O'Toole P.W."/>
        </authorList>
    </citation>
    <scope>NUCLEOTIDE SEQUENCE [LARGE SCALE GENOMIC DNA]</scope>
    <source>
        <strain evidence="1 2">DSM 17757</strain>
    </source>
</reference>
<dbReference type="STRING" id="319652.IV80_GL000888"/>
<dbReference type="AlphaFoldDB" id="A0A0R2IZQ0"/>